<dbReference type="AlphaFoldDB" id="A0A6I9PIR0"/>
<accession>A0A6I9PIR0</accession>
<name>A0A6I9PIR0_9TELE</name>
<evidence type="ECO:0000313" key="3">
    <source>
        <dbReference type="RefSeq" id="XP_010785636.1"/>
    </source>
</evidence>
<keyword evidence="2" id="KW-1185">Reference proteome</keyword>
<evidence type="ECO:0000313" key="2">
    <source>
        <dbReference type="Proteomes" id="UP000504611"/>
    </source>
</evidence>
<sequence length="82" mass="9633">MEEEWGGHEEEELRKLREETNVDSLRQELDRERSKRIDLEQKMNEVLKTRLEDSPPQPPRKQQSPSNNGTGTTLGEVERECV</sequence>
<feature type="compositionally biased region" description="Basic and acidic residues" evidence="1">
    <location>
        <begin position="23"/>
        <end position="53"/>
    </location>
</feature>
<organism evidence="2 3">
    <name type="scientific">Notothenia coriiceps</name>
    <name type="common">black rockcod</name>
    <dbReference type="NCBI Taxonomy" id="8208"/>
    <lineage>
        <taxon>Eukaryota</taxon>
        <taxon>Metazoa</taxon>
        <taxon>Chordata</taxon>
        <taxon>Craniata</taxon>
        <taxon>Vertebrata</taxon>
        <taxon>Euteleostomi</taxon>
        <taxon>Actinopterygii</taxon>
        <taxon>Neopterygii</taxon>
        <taxon>Teleostei</taxon>
        <taxon>Neoteleostei</taxon>
        <taxon>Acanthomorphata</taxon>
        <taxon>Eupercaria</taxon>
        <taxon>Perciformes</taxon>
        <taxon>Notothenioidei</taxon>
        <taxon>Nototheniidae</taxon>
        <taxon>Notothenia</taxon>
    </lineage>
</organism>
<reference evidence="3" key="1">
    <citation type="submission" date="2025-08" db="UniProtKB">
        <authorList>
            <consortium name="RefSeq"/>
        </authorList>
    </citation>
    <scope>IDENTIFICATION</scope>
    <source>
        <tissue evidence="3">Muscle</tissue>
    </source>
</reference>
<dbReference type="GeneID" id="104959437"/>
<dbReference type="RefSeq" id="XP_010785636.1">
    <property type="nucleotide sequence ID" value="XM_010787334.1"/>
</dbReference>
<gene>
    <name evidence="3" type="primary">LOC104959437</name>
</gene>
<dbReference type="Proteomes" id="UP000504611">
    <property type="component" value="Unplaced"/>
</dbReference>
<feature type="region of interest" description="Disordered" evidence="1">
    <location>
        <begin position="23"/>
        <end position="82"/>
    </location>
</feature>
<dbReference type="OrthoDB" id="10561728at2759"/>
<protein>
    <submittedName>
        <fullName evidence="3">GRAM domain-containing protein 4-like isoform X2</fullName>
    </submittedName>
</protein>
<evidence type="ECO:0000256" key="1">
    <source>
        <dbReference type="SAM" id="MobiDB-lite"/>
    </source>
</evidence>
<proteinExistence type="predicted"/>